<evidence type="ECO:0000313" key="3">
    <source>
        <dbReference type="Proteomes" id="UP000076959"/>
    </source>
</evidence>
<reference evidence="2 3" key="1">
    <citation type="submission" date="2016-03" db="EMBL/GenBank/DDBJ databases">
        <title>Draft Genome Sequence of the Strain BR 10245 (Bradyrhizobium sp.) isolated from nodules of Centrolobium paraense.</title>
        <authorList>
            <person name="Simoes-Araujo J.L.Sr."/>
            <person name="Barauna A.C."/>
            <person name="Silva K."/>
            <person name="Zilli J.E."/>
        </authorList>
    </citation>
    <scope>NUCLEOTIDE SEQUENCE [LARGE SCALE GENOMIC DNA]</scope>
    <source>
        <strain evidence="2 3">BR 10245</strain>
    </source>
</reference>
<comment type="caution">
    <text evidence="2">The sequence shown here is derived from an EMBL/GenBank/DDBJ whole genome shotgun (WGS) entry which is preliminary data.</text>
</comment>
<dbReference type="InterPro" id="IPR021937">
    <property type="entry name" value="DUF3551"/>
</dbReference>
<evidence type="ECO:0000313" key="2">
    <source>
        <dbReference type="EMBL" id="OAE97719.1"/>
    </source>
</evidence>
<protein>
    <recommendedName>
        <fullName evidence="4">DUF3551 domain-containing protein</fullName>
    </recommendedName>
</protein>
<feature type="region of interest" description="Disordered" evidence="1">
    <location>
        <begin position="1"/>
        <end position="26"/>
    </location>
</feature>
<gene>
    <name evidence="2" type="ORF">AYJ54_34660</name>
</gene>
<dbReference type="OrthoDB" id="8255915at2"/>
<keyword evidence="3" id="KW-1185">Reference proteome</keyword>
<name>A0A176Y6M1_9BRAD</name>
<dbReference type="Proteomes" id="UP000076959">
    <property type="component" value="Unassembled WGS sequence"/>
</dbReference>
<feature type="compositionally biased region" description="Basic and acidic residues" evidence="1">
    <location>
        <begin position="17"/>
        <end position="26"/>
    </location>
</feature>
<dbReference type="RefSeq" id="WP_082906137.1">
    <property type="nucleotide sequence ID" value="NZ_LUUB01000124.1"/>
</dbReference>
<proteinExistence type="predicted"/>
<evidence type="ECO:0000256" key="1">
    <source>
        <dbReference type="SAM" id="MobiDB-lite"/>
    </source>
</evidence>
<accession>A0A176Y6M1</accession>
<evidence type="ECO:0008006" key="4">
    <source>
        <dbReference type="Google" id="ProtNLM"/>
    </source>
</evidence>
<dbReference type="AlphaFoldDB" id="A0A176Y6M1"/>
<organism evidence="2 3">
    <name type="scientific">Bradyrhizobium centrolobii</name>
    <dbReference type="NCBI Taxonomy" id="1505087"/>
    <lineage>
        <taxon>Bacteria</taxon>
        <taxon>Pseudomonadati</taxon>
        <taxon>Pseudomonadota</taxon>
        <taxon>Alphaproteobacteria</taxon>
        <taxon>Hyphomicrobiales</taxon>
        <taxon>Nitrobacteraceae</taxon>
        <taxon>Bradyrhizobium</taxon>
    </lineage>
</organism>
<dbReference type="STRING" id="1505087.AYJ54_34660"/>
<dbReference type="Pfam" id="PF12071">
    <property type="entry name" value="DUF3551"/>
    <property type="match status" value="1"/>
</dbReference>
<sequence length="96" mass="10204">MRIAKSAGATTELFARAPDDSRDDSGGLHMSKLALLAAAIIMTLSAMGAATPGNAQNLPWCSKFKGMTNCMYATRQQCRASVSGRHGTCVQNHRSM</sequence>
<dbReference type="EMBL" id="LUUB01000124">
    <property type="protein sequence ID" value="OAE97719.1"/>
    <property type="molecule type" value="Genomic_DNA"/>
</dbReference>